<protein>
    <submittedName>
        <fullName evidence="3">Uncharacterized protein</fullName>
    </submittedName>
</protein>
<comment type="caution">
    <text evidence="3">The sequence shown here is derived from an EMBL/GenBank/DDBJ whole genome shotgun (WGS) entry which is preliminary data.</text>
</comment>
<keyword evidence="2" id="KW-1133">Transmembrane helix</keyword>
<dbReference type="Proteomes" id="UP000177126">
    <property type="component" value="Unassembled WGS sequence"/>
</dbReference>
<reference evidence="3 4" key="1">
    <citation type="journal article" date="2016" name="Nat. Commun.">
        <title>Thousands of microbial genomes shed light on interconnected biogeochemical processes in an aquifer system.</title>
        <authorList>
            <person name="Anantharaman K."/>
            <person name="Brown C.T."/>
            <person name="Hug L.A."/>
            <person name="Sharon I."/>
            <person name="Castelle C.J."/>
            <person name="Probst A.J."/>
            <person name="Thomas B.C."/>
            <person name="Singh A."/>
            <person name="Wilkins M.J."/>
            <person name="Karaoz U."/>
            <person name="Brodie E.L."/>
            <person name="Williams K.H."/>
            <person name="Hubbard S.S."/>
            <person name="Banfield J.F."/>
        </authorList>
    </citation>
    <scope>NUCLEOTIDE SEQUENCE [LARGE SCALE GENOMIC DNA]</scope>
</reference>
<evidence type="ECO:0000313" key="3">
    <source>
        <dbReference type="EMBL" id="OGZ41017.1"/>
    </source>
</evidence>
<sequence length="85" mass="9303">MDNKKFTIILIVVILLFAGLSVGAYFFGVKRGQAQSSGSKPHTAVTCIQDFGLEQKKTDAGVITNPMENLPETNPFNKVKTNPFE</sequence>
<organism evidence="3 4">
    <name type="scientific">Candidatus Portnoybacteria bacterium RIFCSPLOWO2_02_FULL_39_11</name>
    <dbReference type="NCBI Taxonomy" id="1802001"/>
    <lineage>
        <taxon>Bacteria</taxon>
        <taxon>Candidatus Portnoyibacteriota</taxon>
    </lineage>
</organism>
<feature type="region of interest" description="Disordered" evidence="1">
    <location>
        <begin position="65"/>
        <end position="85"/>
    </location>
</feature>
<proteinExistence type="predicted"/>
<evidence type="ECO:0000313" key="4">
    <source>
        <dbReference type="Proteomes" id="UP000177126"/>
    </source>
</evidence>
<keyword evidence="2" id="KW-0812">Transmembrane</keyword>
<keyword evidence="2" id="KW-0472">Membrane</keyword>
<feature type="compositionally biased region" description="Polar residues" evidence="1">
    <location>
        <begin position="71"/>
        <end position="85"/>
    </location>
</feature>
<accession>A0A1G2FT81</accession>
<name>A0A1G2FT81_9BACT</name>
<evidence type="ECO:0000256" key="1">
    <source>
        <dbReference type="SAM" id="MobiDB-lite"/>
    </source>
</evidence>
<dbReference type="AlphaFoldDB" id="A0A1G2FT81"/>
<feature type="transmembrane region" description="Helical" evidence="2">
    <location>
        <begin position="6"/>
        <end position="27"/>
    </location>
</feature>
<evidence type="ECO:0000256" key="2">
    <source>
        <dbReference type="SAM" id="Phobius"/>
    </source>
</evidence>
<gene>
    <name evidence="3" type="ORF">A3B04_01720</name>
</gene>
<dbReference type="EMBL" id="MHNF01000021">
    <property type="protein sequence ID" value="OGZ41017.1"/>
    <property type="molecule type" value="Genomic_DNA"/>
</dbReference>